<evidence type="ECO:0000256" key="7">
    <source>
        <dbReference type="ARBA" id="ARBA00022692"/>
    </source>
</evidence>
<dbReference type="InterPro" id="IPR002146">
    <property type="entry name" value="ATP_synth_b/b'su_bac/chlpt"/>
</dbReference>
<dbReference type="PANTHER" id="PTHR33445:SF1">
    <property type="entry name" value="ATP SYNTHASE SUBUNIT B"/>
    <property type="match status" value="1"/>
</dbReference>
<evidence type="ECO:0000256" key="4">
    <source>
        <dbReference type="ARBA" id="ARBA00022448"/>
    </source>
</evidence>
<evidence type="ECO:0000256" key="3">
    <source>
        <dbReference type="ARBA" id="ARBA00005513"/>
    </source>
</evidence>
<dbReference type="GO" id="GO:0045259">
    <property type="term" value="C:proton-transporting ATP synthase complex"/>
    <property type="evidence" value="ECO:0007669"/>
    <property type="project" value="UniProtKB-KW"/>
</dbReference>
<keyword evidence="10" id="KW-0406">Ion transport</keyword>
<evidence type="ECO:0000256" key="2">
    <source>
        <dbReference type="ARBA" id="ARBA00004308"/>
    </source>
</evidence>
<reference evidence="16" key="1">
    <citation type="submission" date="2018-05" db="EMBL/GenBank/DDBJ databases">
        <authorList>
            <person name="Lanie J.A."/>
            <person name="Ng W.-L."/>
            <person name="Kazmierczak K.M."/>
            <person name="Andrzejewski T.M."/>
            <person name="Davidsen T.M."/>
            <person name="Wayne K.J."/>
            <person name="Tettelin H."/>
            <person name="Glass J.I."/>
            <person name="Rusch D."/>
            <person name="Podicherti R."/>
            <person name="Tsui H.-C.T."/>
            <person name="Winkler M.E."/>
        </authorList>
    </citation>
    <scope>NUCLEOTIDE SEQUENCE</scope>
</reference>
<dbReference type="InterPro" id="IPR028987">
    <property type="entry name" value="ATP_synth_B-like_membr_sf"/>
</dbReference>
<accession>A0A382HNL0</accession>
<evidence type="ECO:0000256" key="5">
    <source>
        <dbReference type="ARBA" id="ARBA00022475"/>
    </source>
</evidence>
<dbReference type="HAMAP" id="MF_01398">
    <property type="entry name" value="ATP_synth_b_bprime"/>
    <property type="match status" value="1"/>
</dbReference>
<dbReference type="InterPro" id="IPR050059">
    <property type="entry name" value="ATP_synthase_B_chain"/>
</dbReference>
<evidence type="ECO:0000256" key="8">
    <source>
        <dbReference type="ARBA" id="ARBA00022781"/>
    </source>
</evidence>
<organism evidence="16">
    <name type="scientific">marine metagenome</name>
    <dbReference type="NCBI Taxonomy" id="408172"/>
    <lineage>
        <taxon>unclassified sequences</taxon>
        <taxon>metagenomes</taxon>
        <taxon>ecological metagenomes</taxon>
    </lineage>
</organism>
<keyword evidence="5" id="KW-1003">Cell membrane</keyword>
<dbReference type="Gene3D" id="1.20.5.620">
    <property type="entry name" value="F1F0 ATP synthase subunit B, membrane domain"/>
    <property type="match status" value="1"/>
</dbReference>
<dbReference type="AlphaFoldDB" id="A0A382HNL0"/>
<evidence type="ECO:0000256" key="6">
    <source>
        <dbReference type="ARBA" id="ARBA00022547"/>
    </source>
</evidence>
<sequence length="164" mass="18854">MDLVTPEIGLIFWTTVVFLLLLIVLKKYAWKPILRSVDERNKNIEDALKAADKAKEEMLALNADNERILMEAKKERDVLLKEGREIKENIINEAKDKARIDAEKILKTTKEQITNEKMKAITELKNQVADLSIEIAEIILKSELQDLNKQKELVSSALEKKDLN</sequence>
<keyword evidence="8" id="KW-0375">Hydrogen ion transport</keyword>
<dbReference type="EMBL" id="UINC01061958">
    <property type="protein sequence ID" value="SVB88081.1"/>
    <property type="molecule type" value="Genomic_DNA"/>
</dbReference>
<comment type="similarity">
    <text evidence="3">Belongs to the ATPase B chain family.</text>
</comment>
<evidence type="ECO:0000313" key="16">
    <source>
        <dbReference type="EMBL" id="SVB88081.1"/>
    </source>
</evidence>
<name>A0A382HNL0_9ZZZZ</name>
<dbReference type="GO" id="GO:0046961">
    <property type="term" value="F:proton-transporting ATPase activity, rotational mechanism"/>
    <property type="evidence" value="ECO:0007669"/>
    <property type="project" value="TreeGrafter"/>
</dbReference>
<keyword evidence="6" id="KW-0138">CF(0)</keyword>
<gene>
    <name evidence="16" type="ORF">METZ01_LOCUS240935</name>
</gene>
<comment type="subcellular location">
    <subcellularLocation>
        <location evidence="2">Endomembrane system</location>
    </subcellularLocation>
    <subcellularLocation>
        <location evidence="1">Membrane</location>
        <topology evidence="1">Single-pass membrane protein</topology>
    </subcellularLocation>
</comment>
<keyword evidence="7 15" id="KW-0812">Transmembrane</keyword>
<keyword evidence="4" id="KW-0813">Transport</keyword>
<feature type="coiled-coil region" evidence="14">
    <location>
        <begin position="34"/>
        <end position="89"/>
    </location>
</feature>
<dbReference type="GO" id="GO:0015986">
    <property type="term" value="P:proton motive force-driven ATP synthesis"/>
    <property type="evidence" value="ECO:0007669"/>
    <property type="project" value="InterPro"/>
</dbReference>
<dbReference type="PANTHER" id="PTHR33445">
    <property type="entry name" value="ATP SYNTHASE SUBUNIT B', CHLOROPLASTIC"/>
    <property type="match status" value="1"/>
</dbReference>
<dbReference type="InterPro" id="IPR005864">
    <property type="entry name" value="ATP_synth_F0_bsu_bac"/>
</dbReference>
<keyword evidence="11 15" id="KW-0472">Membrane</keyword>
<dbReference type="GO" id="GO:0012505">
    <property type="term" value="C:endomembrane system"/>
    <property type="evidence" value="ECO:0007669"/>
    <property type="project" value="UniProtKB-SubCell"/>
</dbReference>
<dbReference type="CDD" id="cd06503">
    <property type="entry name" value="ATP-synt_Fo_b"/>
    <property type="match status" value="1"/>
</dbReference>
<keyword evidence="9 15" id="KW-1133">Transmembrane helix</keyword>
<keyword evidence="14" id="KW-0175">Coiled coil</keyword>
<comment type="function">
    <text evidence="13">F(1)F(0) ATP synthase produces ATP from ADP in the presence of a proton or sodium gradient. F-type ATPases consist of two structural domains, F(1) containing the extramembraneous catalytic core and F(0) containing the membrane proton channel, linked together by a central stalk and a peripheral stalk. During catalysis, ATP synthesis in the catalytic domain of F(1) is coupled via a rotary mechanism of the central stalk subunits to proton translocation.</text>
</comment>
<feature type="transmembrane region" description="Helical" evidence="15">
    <location>
        <begin position="6"/>
        <end position="25"/>
    </location>
</feature>
<evidence type="ECO:0000256" key="15">
    <source>
        <dbReference type="SAM" id="Phobius"/>
    </source>
</evidence>
<evidence type="ECO:0000256" key="11">
    <source>
        <dbReference type="ARBA" id="ARBA00023136"/>
    </source>
</evidence>
<evidence type="ECO:0000256" key="1">
    <source>
        <dbReference type="ARBA" id="ARBA00004167"/>
    </source>
</evidence>
<dbReference type="NCBIfam" id="TIGR01144">
    <property type="entry name" value="ATP_synt_b"/>
    <property type="match status" value="1"/>
</dbReference>
<evidence type="ECO:0000256" key="14">
    <source>
        <dbReference type="SAM" id="Coils"/>
    </source>
</evidence>
<dbReference type="SUPFAM" id="SSF81573">
    <property type="entry name" value="F1F0 ATP synthase subunit B, membrane domain"/>
    <property type="match status" value="1"/>
</dbReference>
<evidence type="ECO:0000256" key="10">
    <source>
        <dbReference type="ARBA" id="ARBA00023065"/>
    </source>
</evidence>
<evidence type="ECO:0000256" key="12">
    <source>
        <dbReference type="ARBA" id="ARBA00023310"/>
    </source>
</evidence>
<protein>
    <submittedName>
        <fullName evidence="16">Uncharacterized protein</fullName>
    </submittedName>
</protein>
<evidence type="ECO:0000256" key="13">
    <source>
        <dbReference type="ARBA" id="ARBA00025198"/>
    </source>
</evidence>
<keyword evidence="12" id="KW-0066">ATP synthesis</keyword>
<evidence type="ECO:0000256" key="9">
    <source>
        <dbReference type="ARBA" id="ARBA00022989"/>
    </source>
</evidence>
<proteinExistence type="inferred from homology"/>
<dbReference type="Pfam" id="PF00430">
    <property type="entry name" value="ATP-synt_B"/>
    <property type="match status" value="1"/>
</dbReference>